<keyword evidence="7" id="KW-1185">Reference proteome</keyword>
<dbReference type="EC" id="3.6.1.8" evidence="3"/>
<dbReference type="PATRIC" id="fig|1081904.3.peg.910"/>
<dbReference type="GO" id="GO:0006950">
    <property type="term" value="P:response to stress"/>
    <property type="evidence" value="ECO:0007669"/>
    <property type="project" value="UniProtKB-ARBA"/>
</dbReference>
<dbReference type="CDD" id="cd11528">
    <property type="entry name" value="NTP-PPase_MazG_Nterm"/>
    <property type="match status" value="1"/>
</dbReference>
<evidence type="ECO:0000256" key="3">
    <source>
        <dbReference type="ARBA" id="ARBA00066372"/>
    </source>
</evidence>
<dbReference type="SUPFAM" id="SSF101386">
    <property type="entry name" value="all-alpha NTP pyrophosphatases"/>
    <property type="match status" value="2"/>
</dbReference>
<dbReference type="NCBIfam" id="NF007113">
    <property type="entry name" value="PRK09562.1"/>
    <property type="match status" value="1"/>
</dbReference>
<organism evidence="6 7">
    <name type="scientific">Hoylesella pleuritidis F0068</name>
    <dbReference type="NCBI Taxonomy" id="1081904"/>
    <lineage>
        <taxon>Bacteria</taxon>
        <taxon>Pseudomonadati</taxon>
        <taxon>Bacteroidota</taxon>
        <taxon>Bacteroidia</taxon>
        <taxon>Bacteroidales</taxon>
        <taxon>Prevotellaceae</taxon>
        <taxon>Hoylesella</taxon>
    </lineage>
</organism>
<comment type="similarity">
    <text evidence="2">Belongs to the nucleoside triphosphate pyrophosphohydrolase family.</text>
</comment>
<dbReference type="InterPro" id="IPR004518">
    <property type="entry name" value="MazG-like_dom"/>
</dbReference>
<dbReference type="PANTHER" id="PTHR30522:SF0">
    <property type="entry name" value="NUCLEOSIDE TRIPHOSPHATE PYROPHOSPHOHYDROLASE"/>
    <property type="match status" value="1"/>
</dbReference>
<accession>U2LF10</accession>
<dbReference type="PANTHER" id="PTHR30522">
    <property type="entry name" value="NUCLEOSIDE TRIPHOSPHATE PYROPHOSPHOHYDROLASE"/>
    <property type="match status" value="1"/>
</dbReference>
<comment type="catalytic activity">
    <reaction evidence="1">
        <text>ATP + H2O = AMP + diphosphate + H(+)</text>
        <dbReference type="Rhea" id="RHEA:14245"/>
        <dbReference type="ChEBI" id="CHEBI:15377"/>
        <dbReference type="ChEBI" id="CHEBI:15378"/>
        <dbReference type="ChEBI" id="CHEBI:30616"/>
        <dbReference type="ChEBI" id="CHEBI:33019"/>
        <dbReference type="ChEBI" id="CHEBI:456215"/>
        <dbReference type="EC" id="3.6.1.8"/>
    </reaction>
</comment>
<dbReference type="Gene3D" id="1.10.287.1080">
    <property type="entry name" value="MazG-like"/>
    <property type="match status" value="2"/>
</dbReference>
<dbReference type="FunFam" id="1.10.287.1080:FF:000001">
    <property type="entry name" value="Nucleoside triphosphate pyrophosphohydrolase"/>
    <property type="match status" value="1"/>
</dbReference>
<proteinExistence type="inferred from homology"/>
<dbReference type="EMBL" id="AWET01000018">
    <property type="protein sequence ID" value="ERK03048.1"/>
    <property type="molecule type" value="Genomic_DNA"/>
</dbReference>
<dbReference type="Proteomes" id="UP000016600">
    <property type="component" value="Unassembled WGS sequence"/>
</dbReference>
<dbReference type="NCBIfam" id="TIGR00444">
    <property type="entry name" value="mazG"/>
    <property type="match status" value="1"/>
</dbReference>
<dbReference type="RefSeq" id="WP_021583608.1">
    <property type="nucleotide sequence ID" value="NZ_AWET01000018.1"/>
</dbReference>
<dbReference type="FunFam" id="1.10.287.1080:FF:000003">
    <property type="entry name" value="Nucleoside triphosphate pyrophosphohydrolase"/>
    <property type="match status" value="1"/>
</dbReference>
<name>U2LF10_9BACT</name>
<dbReference type="GO" id="GO:0006203">
    <property type="term" value="P:dGTP catabolic process"/>
    <property type="evidence" value="ECO:0007669"/>
    <property type="project" value="TreeGrafter"/>
</dbReference>
<evidence type="ECO:0000256" key="1">
    <source>
        <dbReference type="ARBA" id="ARBA00052141"/>
    </source>
</evidence>
<dbReference type="GO" id="GO:0046052">
    <property type="term" value="P:UTP catabolic process"/>
    <property type="evidence" value="ECO:0007669"/>
    <property type="project" value="TreeGrafter"/>
</dbReference>
<feature type="domain" description="NTP pyrophosphohydrolase MazG-like" evidence="5">
    <location>
        <begin position="168"/>
        <end position="226"/>
    </location>
</feature>
<dbReference type="GO" id="GO:0046076">
    <property type="term" value="P:dTTP catabolic process"/>
    <property type="evidence" value="ECO:0007669"/>
    <property type="project" value="TreeGrafter"/>
</dbReference>
<dbReference type="CDD" id="cd11529">
    <property type="entry name" value="NTP-PPase_MazG_Cterm"/>
    <property type="match status" value="1"/>
</dbReference>
<evidence type="ECO:0000256" key="4">
    <source>
        <dbReference type="ARBA" id="ARBA00074799"/>
    </source>
</evidence>
<dbReference type="InterPro" id="IPR011551">
    <property type="entry name" value="NTP_PyrPHydrolase_MazG"/>
</dbReference>
<dbReference type="GO" id="GO:0047693">
    <property type="term" value="F:ATP diphosphatase activity"/>
    <property type="evidence" value="ECO:0007669"/>
    <property type="project" value="UniProtKB-EC"/>
</dbReference>
<dbReference type="GO" id="GO:0046047">
    <property type="term" value="P:TTP catabolic process"/>
    <property type="evidence" value="ECO:0007669"/>
    <property type="project" value="TreeGrafter"/>
</dbReference>
<dbReference type="AlphaFoldDB" id="U2LF10"/>
<sequence>MHTREEKLEAFGRLLDVQDELREKCPWDRKQTNESLRPNTIEEVFELCDALLKGDKIHIREELGDVLEHIIFYSIIGSETGDFDIADICNHEADKLISRHPHIYGDAKADNVEQVLQTWEQIKQREENGYRRVLSGVPNALPALIKAYRIQDKARNVGFDWQDKTDVWEKVREELDELEIELKRGDKERSTQELGDFLFSVINAARLYHLNPDNALEHTNQKFMVRFNYVEDQAIKENKSLKDMTLTEMDRLWNEAKKMERN</sequence>
<dbReference type="InterPro" id="IPR048015">
    <property type="entry name" value="NTP-PPase_MazG-like_N"/>
</dbReference>
<dbReference type="GO" id="GO:0046061">
    <property type="term" value="P:dATP catabolic process"/>
    <property type="evidence" value="ECO:0007669"/>
    <property type="project" value="TreeGrafter"/>
</dbReference>
<protein>
    <recommendedName>
        <fullName evidence="4">Nucleoside triphosphate pyrophosphohydrolase</fullName>
        <ecNumber evidence="3">3.6.1.8</ecNumber>
    </recommendedName>
</protein>
<dbReference type="GO" id="GO:0046081">
    <property type="term" value="P:dUTP catabolic process"/>
    <property type="evidence" value="ECO:0007669"/>
    <property type="project" value="TreeGrafter"/>
</dbReference>
<evidence type="ECO:0000313" key="7">
    <source>
        <dbReference type="Proteomes" id="UP000016600"/>
    </source>
</evidence>
<dbReference type="Pfam" id="PF03819">
    <property type="entry name" value="MazG"/>
    <property type="match status" value="2"/>
</dbReference>
<evidence type="ECO:0000313" key="6">
    <source>
        <dbReference type="EMBL" id="ERK03048.1"/>
    </source>
</evidence>
<dbReference type="InterPro" id="IPR048011">
    <property type="entry name" value="NTP-PPase_MazG-like_C"/>
</dbReference>
<reference evidence="6 7" key="1">
    <citation type="submission" date="2013-08" db="EMBL/GenBank/DDBJ databases">
        <authorList>
            <person name="Durkin A.S."/>
            <person name="Haft D.R."/>
            <person name="McCorrison J."/>
            <person name="Torralba M."/>
            <person name="Gillis M."/>
            <person name="Haft D.H."/>
            <person name="Methe B."/>
            <person name="Sutton G."/>
            <person name="Nelson K.E."/>
        </authorList>
    </citation>
    <scope>NUCLEOTIDE SEQUENCE [LARGE SCALE GENOMIC DNA]</scope>
    <source>
        <strain evidence="6 7">F0068</strain>
    </source>
</reference>
<evidence type="ECO:0000256" key="2">
    <source>
        <dbReference type="ARBA" id="ARBA00061115"/>
    </source>
</evidence>
<evidence type="ECO:0000259" key="5">
    <source>
        <dbReference type="Pfam" id="PF03819"/>
    </source>
</evidence>
<gene>
    <name evidence="6" type="ORF">HMPREF1218_1712</name>
</gene>
<comment type="caution">
    <text evidence="6">The sequence shown here is derived from an EMBL/GenBank/DDBJ whole genome shotgun (WGS) entry which is preliminary data.</text>
</comment>
<feature type="domain" description="NTP pyrophosphohydrolase MazG-like" evidence="5">
    <location>
        <begin position="31"/>
        <end position="103"/>
    </location>
</feature>